<evidence type="ECO:0000313" key="2">
    <source>
        <dbReference type="Proteomes" id="UP000190166"/>
    </source>
</evidence>
<dbReference type="Pfam" id="PF09365">
    <property type="entry name" value="DUF2461"/>
    <property type="match status" value="1"/>
</dbReference>
<dbReference type="AlphaFoldDB" id="A0A1T5P9D7"/>
<reference evidence="1 2" key="1">
    <citation type="submission" date="2017-02" db="EMBL/GenBank/DDBJ databases">
        <authorList>
            <person name="Peterson S.W."/>
        </authorList>
    </citation>
    <scope>NUCLEOTIDE SEQUENCE [LARGE SCALE GENOMIC DNA]</scope>
    <source>
        <strain evidence="1 2">DSM 18108</strain>
    </source>
</reference>
<dbReference type="InterPro" id="IPR012808">
    <property type="entry name" value="CHP02453"/>
</dbReference>
<organism evidence="1 2">
    <name type="scientific">Chitinophaga ginsengisegetis</name>
    <dbReference type="NCBI Taxonomy" id="393003"/>
    <lineage>
        <taxon>Bacteria</taxon>
        <taxon>Pseudomonadati</taxon>
        <taxon>Bacteroidota</taxon>
        <taxon>Chitinophagia</taxon>
        <taxon>Chitinophagales</taxon>
        <taxon>Chitinophagaceae</taxon>
        <taxon>Chitinophaga</taxon>
    </lineage>
</organism>
<dbReference type="PIRSF" id="PIRSF028451">
    <property type="entry name" value="UCP028451"/>
    <property type="match status" value="1"/>
</dbReference>
<dbReference type="PANTHER" id="PTHR36452">
    <property type="entry name" value="CHROMOSOME 12, WHOLE GENOME SHOTGUN SEQUENCE"/>
    <property type="match status" value="1"/>
</dbReference>
<dbReference type="PANTHER" id="PTHR36452:SF1">
    <property type="entry name" value="DUF2461 DOMAIN-CONTAINING PROTEIN"/>
    <property type="match status" value="1"/>
</dbReference>
<proteinExistence type="predicted"/>
<dbReference type="EMBL" id="FUZZ01000005">
    <property type="protein sequence ID" value="SKD09365.1"/>
    <property type="molecule type" value="Genomic_DNA"/>
</dbReference>
<keyword evidence="2" id="KW-1185">Reference proteome</keyword>
<name>A0A1T5P9D7_9BACT</name>
<accession>A0A1T5P9D7</accession>
<dbReference type="NCBIfam" id="TIGR02453">
    <property type="entry name" value="TIGR02453 family protein"/>
    <property type="match status" value="1"/>
</dbReference>
<dbReference type="RefSeq" id="WP_079472536.1">
    <property type="nucleotide sequence ID" value="NZ_FUZZ01000005.1"/>
</dbReference>
<sequence>MAKKHISQPHIHPSGFNFLSKLKENNNRDWFNTHKPTYQKELALVEEFAEALLAELSVHDLIETPSGKKSLFRIYRDTRFSNDKTPYKTHWSGSFKRATKFRRGGYYFHIEEGNSFVAGGFWGPVPEDLKRIREEIAFDPAPLRKILNSKSFKTFFKTLEGEQLKTAPKGFAPDHEAIDLLRHKQFVLVRKFSDKEVLSEDFLKEVNLTFKAMRPFLDYMSEALTMDPNGLTE</sequence>
<protein>
    <submittedName>
        <fullName evidence="1">TIGR02453 family protein</fullName>
    </submittedName>
</protein>
<gene>
    <name evidence="1" type="ORF">SAMN05660461_5252</name>
</gene>
<dbReference type="STRING" id="393003.SAMN05660461_5252"/>
<evidence type="ECO:0000313" key="1">
    <source>
        <dbReference type="EMBL" id="SKD09365.1"/>
    </source>
</evidence>
<dbReference type="InterPro" id="IPR015996">
    <property type="entry name" value="UCP028451"/>
</dbReference>
<dbReference type="Proteomes" id="UP000190166">
    <property type="component" value="Unassembled WGS sequence"/>
</dbReference>